<dbReference type="AlphaFoldDB" id="A0A835LPU2"/>
<gene>
    <name evidence="1" type="ORF">IFM89_009327</name>
</gene>
<accession>A0A835LPU2</accession>
<comment type="caution">
    <text evidence="1">The sequence shown here is derived from an EMBL/GenBank/DDBJ whole genome shotgun (WGS) entry which is preliminary data.</text>
</comment>
<name>A0A835LPU2_9MAGN</name>
<evidence type="ECO:0000313" key="1">
    <source>
        <dbReference type="EMBL" id="KAF9600412.1"/>
    </source>
</evidence>
<protein>
    <submittedName>
        <fullName evidence="1">Uncharacterized protein</fullName>
    </submittedName>
</protein>
<proteinExistence type="predicted"/>
<sequence>MDELRKLAFSAKILLAGILCKQMGGLEIRLLCIVCELSKATNSFKPAKDVRRNINSSIHRLLSEGDPVFQQVILYATRKGTREQLSQLFQIWMGNQEPETPEITYVLSTVIESNEHNANPSKKQKTNSEIAVLVDKSSAGKKTNRRPVLGTVRVTTLCN</sequence>
<dbReference type="EMBL" id="JADFTS010000006">
    <property type="protein sequence ID" value="KAF9600412.1"/>
    <property type="molecule type" value="Genomic_DNA"/>
</dbReference>
<evidence type="ECO:0000313" key="2">
    <source>
        <dbReference type="Proteomes" id="UP000631114"/>
    </source>
</evidence>
<keyword evidence="2" id="KW-1185">Reference proteome</keyword>
<reference evidence="1 2" key="1">
    <citation type="submission" date="2020-10" db="EMBL/GenBank/DDBJ databases">
        <title>The Coptis chinensis genome and diversification of protoberbering-type alkaloids.</title>
        <authorList>
            <person name="Wang B."/>
            <person name="Shu S."/>
            <person name="Song C."/>
            <person name="Liu Y."/>
        </authorList>
    </citation>
    <scope>NUCLEOTIDE SEQUENCE [LARGE SCALE GENOMIC DNA]</scope>
    <source>
        <strain evidence="1">HL-2020</strain>
        <tissue evidence="1">Leaf</tissue>
    </source>
</reference>
<organism evidence="1 2">
    <name type="scientific">Coptis chinensis</name>
    <dbReference type="NCBI Taxonomy" id="261450"/>
    <lineage>
        <taxon>Eukaryota</taxon>
        <taxon>Viridiplantae</taxon>
        <taxon>Streptophyta</taxon>
        <taxon>Embryophyta</taxon>
        <taxon>Tracheophyta</taxon>
        <taxon>Spermatophyta</taxon>
        <taxon>Magnoliopsida</taxon>
        <taxon>Ranunculales</taxon>
        <taxon>Ranunculaceae</taxon>
        <taxon>Coptidoideae</taxon>
        <taxon>Coptis</taxon>
    </lineage>
</organism>
<dbReference type="Proteomes" id="UP000631114">
    <property type="component" value="Unassembled WGS sequence"/>
</dbReference>